<dbReference type="EMBL" id="AQGS01000231">
    <property type="protein sequence ID" value="EPS41606.1"/>
    <property type="molecule type" value="Genomic_DNA"/>
</dbReference>
<evidence type="ECO:0000313" key="4">
    <source>
        <dbReference type="Proteomes" id="UP000015100"/>
    </source>
</evidence>
<keyword evidence="2" id="KW-0732">Signal</keyword>
<organism evidence="3 4">
    <name type="scientific">Dactylellina haptotyla (strain CBS 200.50)</name>
    <name type="common">Nematode-trapping fungus</name>
    <name type="synonym">Monacrosporium haptotylum</name>
    <dbReference type="NCBI Taxonomy" id="1284197"/>
    <lineage>
        <taxon>Eukaryota</taxon>
        <taxon>Fungi</taxon>
        <taxon>Dikarya</taxon>
        <taxon>Ascomycota</taxon>
        <taxon>Pezizomycotina</taxon>
        <taxon>Orbiliomycetes</taxon>
        <taxon>Orbiliales</taxon>
        <taxon>Orbiliaceae</taxon>
        <taxon>Dactylellina</taxon>
    </lineage>
</organism>
<comment type="caution">
    <text evidence="3">The sequence shown here is derived from an EMBL/GenBank/DDBJ whole genome shotgun (WGS) entry which is preliminary data.</text>
</comment>
<feature type="signal peptide" evidence="2">
    <location>
        <begin position="1"/>
        <end position="19"/>
    </location>
</feature>
<evidence type="ECO:0000256" key="2">
    <source>
        <dbReference type="SAM" id="SignalP"/>
    </source>
</evidence>
<gene>
    <name evidence="3" type="ORF">H072_4500</name>
</gene>
<evidence type="ECO:0000256" key="1">
    <source>
        <dbReference type="SAM" id="MobiDB-lite"/>
    </source>
</evidence>
<dbReference type="AlphaFoldDB" id="S8AKD2"/>
<feature type="compositionally biased region" description="Pro residues" evidence="1">
    <location>
        <begin position="38"/>
        <end position="47"/>
    </location>
</feature>
<evidence type="ECO:0000313" key="3">
    <source>
        <dbReference type="EMBL" id="EPS41606.1"/>
    </source>
</evidence>
<protein>
    <submittedName>
        <fullName evidence="3">Uncharacterized protein</fullName>
    </submittedName>
</protein>
<sequence>MQLIKTVILLFTVASTAMAVSIPSIDTPALVVREEAVPTPPVKPPPASAKKPGKFGGNSIWAKKKETLKVDKAGAKLDAKTKEGNSKLAALNDSAKAKGTK</sequence>
<proteinExistence type="predicted"/>
<keyword evidence="4" id="KW-1185">Reference proteome</keyword>
<reference evidence="4" key="2">
    <citation type="submission" date="2013-04" db="EMBL/GenBank/DDBJ databases">
        <title>Genomic mechanisms accounting for the adaptation to parasitism in nematode-trapping fungi.</title>
        <authorList>
            <person name="Ahren D.G."/>
        </authorList>
    </citation>
    <scope>NUCLEOTIDE SEQUENCE [LARGE SCALE GENOMIC DNA]</scope>
    <source>
        <strain evidence="4">CBS 200.50</strain>
    </source>
</reference>
<dbReference type="HOGENOM" id="CLU_2291592_0_0_1"/>
<dbReference type="Proteomes" id="UP000015100">
    <property type="component" value="Unassembled WGS sequence"/>
</dbReference>
<name>S8AKD2_DACHA</name>
<feature type="region of interest" description="Disordered" evidence="1">
    <location>
        <begin position="36"/>
        <end position="58"/>
    </location>
</feature>
<accession>S8AKD2</accession>
<reference evidence="3 4" key="1">
    <citation type="journal article" date="2013" name="PLoS Genet.">
        <title>Genomic mechanisms accounting for the adaptation to parasitism in nematode-trapping fungi.</title>
        <authorList>
            <person name="Meerupati T."/>
            <person name="Andersson K.M."/>
            <person name="Friman E."/>
            <person name="Kumar D."/>
            <person name="Tunlid A."/>
            <person name="Ahren D."/>
        </authorList>
    </citation>
    <scope>NUCLEOTIDE SEQUENCE [LARGE SCALE GENOMIC DNA]</scope>
    <source>
        <strain evidence="3 4">CBS 200.50</strain>
    </source>
</reference>
<feature type="chain" id="PRO_5004560696" evidence="2">
    <location>
        <begin position="20"/>
        <end position="101"/>
    </location>
</feature>